<dbReference type="Gene3D" id="2.40.50.140">
    <property type="entry name" value="Nucleic acid-binding proteins"/>
    <property type="match status" value="1"/>
</dbReference>
<dbReference type="NCBIfam" id="TIGR00459">
    <property type="entry name" value="aspS_bact"/>
    <property type="match status" value="1"/>
</dbReference>
<comment type="function">
    <text evidence="7">Aspartyl-tRNA synthetase with relaxed tRNA specificity since it is able to aspartylate not only its cognate tRNA(Asp) but also tRNA(Asn). Reaction proceeds in two steps: L-aspartate is first activated by ATP to form Asp-AMP and then transferred to the acceptor end of tRNA(Asp/Asn).</text>
</comment>
<keyword evidence="3 7" id="KW-0547">Nucleotide-binding</keyword>
<dbReference type="GO" id="GO:0006422">
    <property type="term" value="P:aspartyl-tRNA aminoacylation"/>
    <property type="evidence" value="ECO:0007669"/>
    <property type="project" value="UniProtKB-UniRule"/>
</dbReference>
<accession>S0EYU3</accession>
<evidence type="ECO:0000313" key="10">
    <source>
        <dbReference type="Proteomes" id="UP000014227"/>
    </source>
</evidence>
<dbReference type="InterPro" id="IPR004115">
    <property type="entry name" value="GAD-like_sf"/>
</dbReference>
<evidence type="ECO:0000256" key="4">
    <source>
        <dbReference type="ARBA" id="ARBA00022840"/>
    </source>
</evidence>
<dbReference type="PANTHER" id="PTHR22594">
    <property type="entry name" value="ASPARTYL/LYSYL-TRNA SYNTHETASE"/>
    <property type="match status" value="1"/>
</dbReference>
<dbReference type="eggNOG" id="COG0173">
    <property type="taxonomic scope" value="Bacteria"/>
</dbReference>
<feature type="binding site" evidence="7">
    <location>
        <position position="493"/>
    </location>
    <ligand>
        <name>ATP</name>
        <dbReference type="ChEBI" id="CHEBI:30616"/>
    </ligand>
</feature>
<dbReference type="EC" id="6.1.1.23" evidence="7"/>
<comment type="similarity">
    <text evidence="1 7">Belongs to the class-II aminoacyl-tRNA synthetase family. Type 1 subfamily.</text>
</comment>
<dbReference type="InterPro" id="IPR012340">
    <property type="entry name" value="NA-bd_OB-fold"/>
</dbReference>
<dbReference type="InterPro" id="IPR004365">
    <property type="entry name" value="NA-bd_OB_tRNA"/>
</dbReference>
<name>S0EYU3_CHTCT</name>
<proteinExistence type="inferred from homology"/>
<evidence type="ECO:0000259" key="8">
    <source>
        <dbReference type="PROSITE" id="PS50862"/>
    </source>
</evidence>
<dbReference type="Pfam" id="PF02938">
    <property type="entry name" value="GAD"/>
    <property type="match status" value="1"/>
</dbReference>
<evidence type="ECO:0000256" key="2">
    <source>
        <dbReference type="ARBA" id="ARBA00022598"/>
    </source>
</evidence>
<dbReference type="Gene3D" id="3.30.930.10">
    <property type="entry name" value="Bira Bifunctional Protein, Domain 2"/>
    <property type="match status" value="1"/>
</dbReference>
<dbReference type="InterPro" id="IPR047090">
    <property type="entry name" value="AspRS_core"/>
</dbReference>
<feature type="region of interest" description="Aspartate" evidence="7">
    <location>
        <begin position="205"/>
        <end position="208"/>
    </location>
</feature>
<dbReference type="InterPro" id="IPR004524">
    <property type="entry name" value="Asp-tRNA-ligase_1"/>
</dbReference>
<gene>
    <name evidence="7" type="primary">aspS</name>
    <name evidence="9" type="ORF">CCALI_01892</name>
</gene>
<dbReference type="GO" id="GO:0005737">
    <property type="term" value="C:cytoplasm"/>
    <property type="evidence" value="ECO:0007669"/>
    <property type="project" value="UniProtKB-SubCell"/>
</dbReference>
<dbReference type="Pfam" id="PF00152">
    <property type="entry name" value="tRNA-synt_2"/>
    <property type="match status" value="1"/>
</dbReference>
<evidence type="ECO:0000256" key="6">
    <source>
        <dbReference type="ARBA" id="ARBA00023146"/>
    </source>
</evidence>
<dbReference type="SUPFAM" id="SSF50249">
    <property type="entry name" value="Nucleic acid-binding proteins"/>
    <property type="match status" value="1"/>
</dbReference>
<dbReference type="Gene3D" id="3.30.1360.30">
    <property type="entry name" value="GAD-like domain"/>
    <property type="match status" value="1"/>
</dbReference>
<evidence type="ECO:0000313" key="9">
    <source>
        <dbReference type="EMBL" id="CCW35701.1"/>
    </source>
</evidence>
<reference evidence="10" key="1">
    <citation type="submission" date="2013-03" db="EMBL/GenBank/DDBJ databases">
        <title>Genome sequence of Chthonomonas calidirosea, the first sequenced genome from the Armatimonadetes phylum (formally candidate division OP10).</title>
        <authorList>
            <person name="Lee K.C.Y."/>
            <person name="Morgan X.C."/>
            <person name="Dunfield P.F."/>
            <person name="Tamas I."/>
            <person name="Houghton K.M."/>
            <person name="Vyssotski M."/>
            <person name="Ryan J.L.J."/>
            <person name="Lagutin K."/>
            <person name="McDonald I.R."/>
            <person name="Stott M.B."/>
        </authorList>
    </citation>
    <scope>NUCLEOTIDE SEQUENCE [LARGE SCALE GENOMIC DNA]</scope>
    <source>
        <strain evidence="10">DSM 23976 / ICMP 18418 / T49</strain>
    </source>
</reference>
<dbReference type="InterPro" id="IPR004364">
    <property type="entry name" value="Aa-tRNA-synt_II"/>
</dbReference>
<dbReference type="AlphaFoldDB" id="S0EYU3"/>
<dbReference type="HOGENOM" id="CLU_014330_3_2_0"/>
<keyword evidence="4 7" id="KW-0067">ATP-binding</keyword>
<dbReference type="SUPFAM" id="SSF55681">
    <property type="entry name" value="Class II aaRS and biotin synthetases"/>
    <property type="match status" value="1"/>
</dbReference>
<comment type="caution">
    <text evidence="7">Lacks conserved residue(s) required for the propagation of feature annotation.</text>
</comment>
<feature type="binding site" evidence="7">
    <location>
        <position position="236"/>
    </location>
    <ligand>
        <name>ATP</name>
        <dbReference type="ChEBI" id="CHEBI:30616"/>
    </ligand>
</feature>
<protein>
    <recommendedName>
        <fullName evidence="7">Aspartate--tRNA(Asp/Asn) ligase</fullName>
        <ecNumber evidence="7">6.1.1.23</ecNumber>
    </recommendedName>
    <alternativeName>
        <fullName evidence="7">Aspartyl-tRNA synthetase</fullName>
        <shortName evidence="7">AspRS</shortName>
    </alternativeName>
    <alternativeName>
        <fullName evidence="7">Non-discriminating aspartyl-tRNA synthetase</fullName>
        <shortName evidence="7">ND-AspRS</shortName>
    </alternativeName>
</protein>
<feature type="binding site" evidence="7">
    <location>
        <position position="459"/>
    </location>
    <ligand>
        <name>L-aspartate</name>
        <dbReference type="ChEBI" id="CHEBI:29991"/>
    </ligand>
</feature>
<dbReference type="InterPro" id="IPR002312">
    <property type="entry name" value="Asp/Asn-tRNA-synth_IIb"/>
</dbReference>
<dbReference type="KEGG" id="ccz:CCALI_01892"/>
<dbReference type="GO" id="GO:0003676">
    <property type="term" value="F:nucleic acid binding"/>
    <property type="evidence" value="ECO:0007669"/>
    <property type="project" value="InterPro"/>
</dbReference>
<dbReference type="GO" id="GO:0005524">
    <property type="term" value="F:ATP binding"/>
    <property type="evidence" value="ECO:0007669"/>
    <property type="project" value="UniProtKB-UniRule"/>
</dbReference>
<dbReference type="InterPro" id="IPR047089">
    <property type="entry name" value="Asp-tRNA-ligase_1_N"/>
</dbReference>
<keyword evidence="2 7" id="KW-0436">Ligase</keyword>
<dbReference type="InterPro" id="IPR029351">
    <property type="entry name" value="GAD_dom"/>
</dbReference>
<feature type="site" description="Important for tRNA non-discrimination" evidence="7">
    <location>
        <position position="86"/>
    </location>
</feature>
<feature type="binding site" evidence="7">
    <location>
        <begin position="227"/>
        <end position="229"/>
    </location>
    <ligand>
        <name>ATP</name>
        <dbReference type="ChEBI" id="CHEBI:30616"/>
    </ligand>
</feature>
<dbReference type="PANTHER" id="PTHR22594:SF5">
    <property type="entry name" value="ASPARTATE--TRNA LIGASE, MITOCHONDRIAL"/>
    <property type="match status" value="1"/>
</dbReference>
<dbReference type="GO" id="GO:0004815">
    <property type="term" value="F:aspartate-tRNA ligase activity"/>
    <property type="evidence" value="ECO:0007669"/>
    <property type="project" value="UniProtKB-UniRule"/>
</dbReference>
<dbReference type="PRINTS" id="PR01042">
    <property type="entry name" value="TRNASYNTHASP"/>
</dbReference>
<dbReference type="Pfam" id="PF01336">
    <property type="entry name" value="tRNA_anti-codon"/>
    <property type="match status" value="1"/>
</dbReference>
<dbReference type="HAMAP" id="MF_00044">
    <property type="entry name" value="Asp_tRNA_synth_type1"/>
    <property type="match status" value="1"/>
</dbReference>
<keyword evidence="5 7" id="KW-0648">Protein biosynthesis</keyword>
<evidence type="ECO:0000256" key="5">
    <source>
        <dbReference type="ARBA" id="ARBA00022917"/>
    </source>
</evidence>
<dbReference type="EMBL" id="HF951689">
    <property type="protein sequence ID" value="CCW35701.1"/>
    <property type="molecule type" value="Genomic_DNA"/>
</dbReference>
<evidence type="ECO:0000256" key="1">
    <source>
        <dbReference type="ARBA" id="ARBA00006303"/>
    </source>
</evidence>
<dbReference type="NCBIfam" id="NF001750">
    <property type="entry name" value="PRK00476.1"/>
    <property type="match status" value="1"/>
</dbReference>
<dbReference type="CDD" id="cd04317">
    <property type="entry name" value="EcAspRS_like_N"/>
    <property type="match status" value="1"/>
</dbReference>
<dbReference type="InterPro" id="IPR045864">
    <property type="entry name" value="aa-tRNA-synth_II/BPL/LPL"/>
</dbReference>
<dbReference type="Proteomes" id="UP000014227">
    <property type="component" value="Chromosome I"/>
</dbReference>
<dbReference type="GO" id="GO:0050560">
    <property type="term" value="F:aspartate-tRNA(Asn) ligase activity"/>
    <property type="evidence" value="ECO:0007669"/>
    <property type="project" value="UniProtKB-EC"/>
</dbReference>
<organism evidence="9 10">
    <name type="scientific">Chthonomonas calidirosea (strain DSM 23976 / ICMP 18418 / T49)</name>
    <dbReference type="NCBI Taxonomy" id="1303518"/>
    <lineage>
        <taxon>Bacteria</taxon>
        <taxon>Bacillati</taxon>
        <taxon>Armatimonadota</taxon>
        <taxon>Chthonomonadia</taxon>
        <taxon>Chthonomonadales</taxon>
        <taxon>Chthonomonadaceae</taxon>
        <taxon>Chthonomonas</taxon>
    </lineage>
</organism>
<comment type="catalytic activity">
    <reaction evidence="7">
        <text>tRNA(Asx) + L-aspartate + ATP = L-aspartyl-tRNA(Asx) + AMP + diphosphate</text>
        <dbReference type="Rhea" id="RHEA:18349"/>
        <dbReference type="Rhea" id="RHEA-COMP:9710"/>
        <dbReference type="Rhea" id="RHEA-COMP:9711"/>
        <dbReference type="ChEBI" id="CHEBI:29991"/>
        <dbReference type="ChEBI" id="CHEBI:30616"/>
        <dbReference type="ChEBI" id="CHEBI:33019"/>
        <dbReference type="ChEBI" id="CHEBI:78442"/>
        <dbReference type="ChEBI" id="CHEBI:78516"/>
        <dbReference type="ChEBI" id="CHEBI:456215"/>
        <dbReference type="EC" id="6.1.1.23"/>
    </reaction>
</comment>
<dbReference type="PROSITE" id="PS50862">
    <property type="entry name" value="AA_TRNA_LIGASE_II"/>
    <property type="match status" value="1"/>
</dbReference>
<keyword evidence="10" id="KW-1185">Reference proteome</keyword>
<dbReference type="InterPro" id="IPR006195">
    <property type="entry name" value="aa-tRNA-synth_II"/>
</dbReference>
<dbReference type="InParanoid" id="S0EYU3"/>
<evidence type="ECO:0000256" key="7">
    <source>
        <dbReference type="HAMAP-Rule" id="MF_00044"/>
    </source>
</evidence>
<comment type="subcellular location">
    <subcellularLocation>
        <location evidence="7">Cytoplasm</location>
    </subcellularLocation>
</comment>
<feature type="domain" description="Aminoacyl-transfer RNA synthetases class-II family profile" evidence="8">
    <location>
        <begin position="148"/>
        <end position="566"/>
    </location>
</feature>
<feature type="binding site" evidence="7">
    <location>
        <position position="227"/>
    </location>
    <ligand>
        <name>L-aspartate</name>
        <dbReference type="ChEBI" id="CHEBI:29991"/>
    </ligand>
</feature>
<dbReference type="FunCoup" id="S0EYU3">
    <property type="interactions" value="457"/>
</dbReference>
<dbReference type="PATRIC" id="fig|1303518.3.peg.1948"/>
<dbReference type="RefSeq" id="WP_016483226.1">
    <property type="nucleotide sequence ID" value="NC_021487.1"/>
</dbReference>
<comment type="subunit">
    <text evidence="7">Homodimer.</text>
</comment>
<dbReference type="CDD" id="cd00777">
    <property type="entry name" value="AspRS_core"/>
    <property type="match status" value="1"/>
</dbReference>
<feature type="binding site" evidence="7">
    <location>
        <position position="181"/>
    </location>
    <ligand>
        <name>L-aspartate</name>
        <dbReference type="ChEBI" id="CHEBI:29991"/>
    </ligand>
</feature>
<feature type="binding site" evidence="7">
    <location>
        <position position="500"/>
    </location>
    <ligand>
        <name>L-aspartate</name>
        <dbReference type="ChEBI" id="CHEBI:29991"/>
    </ligand>
</feature>
<sequence>MAYWQRTIACGALREEHVGQEVVLNGWVHRVRTFGDLVFIDLRDRTGLVQVVVDRSDVPHLIETANALRTEYVLSLRGLVRLRKPGTENPKLATGNVEIAAQQIEILNTAKTLPFPLNDEDQMRTVDETLRVKHRYLDLRRPKMMRILELRHRVVKLIRDLLDAEGFLEIETPILTKSTPEGARDYLVPYRLQPGLFYALPQSPQQYKQLLMVAGCERYFQIARCFRDEAQRADRQPEFTQLDVEMSFVTQEDVLQIIEKVMTAVVQQLSEKRLLSTPFPRLTYDEALRLYGTDKPDLRFGLTLCDLTALAQETEFGVFRAAIEAGGQVKAVRYPQGAQLSRKEQEALGELVKEFGAKGLATIAVLEPTPQGVKSNIAKFFSADQMQRLLQLCEAEAGDLLCIVADANPKIVAESLSRLRLEIGKRCGLRNPDVLAFCFVTDFPLVQWNAEEQRWEAEHHPFTMPYEEHLPYFDTDPARIRAQCYDLVCNGQESASGSIRIHRADIQQKVFDLLGIGREQQQERFGHLLEAFSYGAPPHGGFAAGIDRLIMNLLDEPNIREVIAFPKMGLGYDPMMEAPSEVEEAQLIELGLRIIPRKS</sequence>
<dbReference type="SUPFAM" id="SSF55261">
    <property type="entry name" value="GAD domain-like"/>
    <property type="match status" value="1"/>
</dbReference>
<evidence type="ECO:0000256" key="3">
    <source>
        <dbReference type="ARBA" id="ARBA00022741"/>
    </source>
</evidence>
<keyword evidence="6 7" id="KW-0030">Aminoacyl-tRNA synthetase</keyword>
<keyword evidence="7" id="KW-0963">Cytoplasm</keyword>
<feature type="binding site" evidence="7">
    <location>
        <begin position="545"/>
        <end position="548"/>
    </location>
    <ligand>
        <name>ATP</name>
        <dbReference type="ChEBI" id="CHEBI:30616"/>
    </ligand>
</feature>
<dbReference type="OrthoDB" id="9802326at2"/>
<dbReference type="STRING" id="454171.CP488_02202"/>